<feature type="active site" description="Proton acceptor" evidence="16">
    <location>
        <position position="110"/>
    </location>
</feature>
<comment type="function">
    <text evidence="2">Removal of H(2)O(2), oxidation of toxic reductants, biosynthesis and degradation of lignin, suberization, auxin catabolism, response to environmental stresses such as wounding, pathogen attack and oxidative stress. These functions might be dependent on each isozyme/isoform in each plant tissue.</text>
</comment>
<keyword evidence="6 21" id="KW-0575">Peroxidase</keyword>
<feature type="disulfide bond" evidence="20">
    <location>
        <begin position="213"/>
        <end position="239"/>
    </location>
</feature>
<dbReference type="SUPFAM" id="SSF48113">
    <property type="entry name" value="Heme-dependent peroxidases"/>
    <property type="match status" value="1"/>
</dbReference>
<evidence type="ECO:0000256" key="20">
    <source>
        <dbReference type="PIRSR" id="PIRSR600823-5"/>
    </source>
</evidence>
<evidence type="ECO:0000256" key="15">
    <source>
        <dbReference type="ARBA" id="ARBA00023324"/>
    </source>
</evidence>
<dbReference type="GO" id="GO:0042744">
    <property type="term" value="P:hydrogen peroxide catabolic process"/>
    <property type="evidence" value="ECO:0007669"/>
    <property type="project" value="UniProtKB-KW"/>
</dbReference>
<evidence type="ECO:0000256" key="14">
    <source>
        <dbReference type="ARBA" id="ARBA00023180"/>
    </source>
</evidence>
<dbReference type="InterPro" id="IPR019794">
    <property type="entry name" value="Peroxidases_AS"/>
</dbReference>
<evidence type="ECO:0000256" key="21">
    <source>
        <dbReference type="RuleBase" id="RU362060"/>
    </source>
</evidence>
<proteinExistence type="inferred from homology"/>
<dbReference type="Gramene" id="RZC48214">
    <property type="protein sequence ID" value="RZC48214"/>
    <property type="gene ID" value="C5167_041159"/>
</dbReference>
<feature type="binding site" evidence="18">
    <location>
        <position position="114"/>
    </location>
    <ligand>
        <name>Ca(2+)</name>
        <dbReference type="ChEBI" id="CHEBI:29108"/>
        <label>1</label>
    </ligand>
</feature>
<feature type="disulfide bond" evidence="20">
    <location>
        <begin position="79"/>
        <end position="155"/>
    </location>
</feature>
<feature type="binding site" evidence="18">
    <location>
        <position position="129"/>
    </location>
    <ligand>
        <name>Ca(2+)</name>
        <dbReference type="ChEBI" id="CHEBI:29108"/>
        <label>1</label>
    </ligand>
</feature>
<gene>
    <name evidence="24" type="ORF">C5167_041159</name>
</gene>
<comment type="similarity">
    <text evidence="21">Belongs to the peroxidase family. Classical plant (class III) peroxidase subfamily.</text>
</comment>
<dbReference type="PRINTS" id="PR00458">
    <property type="entry name" value="PEROXIDASE"/>
</dbReference>
<feature type="binding site" evidence="18">
    <location>
        <position position="116"/>
    </location>
    <ligand>
        <name>Ca(2+)</name>
        <dbReference type="ChEBI" id="CHEBI:29108"/>
        <label>1</label>
    </ligand>
</feature>
<keyword evidence="9 21" id="KW-0732">Signal</keyword>
<comment type="catalytic activity">
    <reaction evidence="1 21">
        <text>2 a phenolic donor + H2O2 = 2 a phenolic radical donor + 2 H2O</text>
        <dbReference type="Rhea" id="RHEA:56136"/>
        <dbReference type="ChEBI" id="CHEBI:15377"/>
        <dbReference type="ChEBI" id="CHEBI:16240"/>
        <dbReference type="ChEBI" id="CHEBI:139520"/>
        <dbReference type="ChEBI" id="CHEBI:139521"/>
        <dbReference type="EC" id="1.11.1.7"/>
    </reaction>
</comment>
<dbReference type="Gene3D" id="1.10.420.10">
    <property type="entry name" value="Peroxidase, domain 2"/>
    <property type="match status" value="1"/>
</dbReference>
<dbReference type="InterPro" id="IPR002016">
    <property type="entry name" value="Haem_peroxidase"/>
</dbReference>
<keyword evidence="25" id="KW-1185">Reference proteome</keyword>
<evidence type="ECO:0000256" key="13">
    <source>
        <dbReference type="ARBA" id="ARBA00023157"/>
    </source>
</evidence>
<dbReference type="EC" id="1.11.1.7" evidence="4 21"/>
<evidence type="ECO:0000256" key="12">
    <source>
        <dbReference type="ARBA" id="ARBA00023004"/>
    </source>
</evidence>
<evidence type="ECO:0000256" key="19">
    <source>
        <dbReference type="PIRSR" id="PIRSR600823-4"/>
    </source>
</evidence>
<reference evidence="24 25" key="1">
    <citation type="journal article" date="2018" name="Science">
        <title>The opium poppy genome and morphinan production.</title>
        <authorList>
            <person name="Guo L."/>
            <person name="Winzer T."/>
            <person name="Yang X."/>
            <person name="Li Y."/>
            <person name="Ning Z."/>
            <person name="He Z."/>
            <person name="Teodor R."/>
            <person name="Lu Y."/>
            <person name="Bowser T.A."/>
            <person name="Graham I.A."/>
            <person name="Ye K."/>
        </authorList>
    </citation>
    <scope>NUCLEOTIDE SEQUENCE [LARGE SCALE GENOMIC DNA]</scope>
    <source>
        <strain evidence="25">cv. HN1</strain>
        <tissue evidence="24">Leaves</tissue>
    </source>
</reference>
<feature type="domain" description="Plant heme peroxidase family profile" evidence="23">
    <location>
        <begin position="69"/>
        <end position="329"/>
    </location>
</feature>
<keyword evidence="12 21" id="KW-0408">Iron</keyword>
<sequence>MKVPTSSICLLVFITLHLVTIALGVSSSSRNSTTPTAKTKSKTKPLSKSSPPPPPQRPRSKPQTRPEDLLSFTHYEKSCPDVEGIIQRKVAAWIKKDPTIAASLIRLHFHDCAVRGCDASILLNHKGSERSANVSLTLRGFDVIDDVKAELERKCPTIVSCADILTAAARDATVDVGGPFWAIPFGRKDGSIYIAKEANIVPMGRESDFMQSCTRETSQLQQNWQTRSFTYLMDLRRKCQKSTNFVDLDVTKPRKFDQAYYTNLQQKKGLLLTDQLLHSDPRTAPIVEAFATQPIFDPQFAASMVRLGNVHVLAGKNQGQIRLKCGYVNH</sequence>
<dbReference type="EMBL" id="CM010715">
    <property type="protein sequence ID" value="RZC48214.1"/>
    <property type="molecule type" value="Genomic_DNA"/>
</dbReference>
<feature type="site" description="Transition state stabilizer" evidence="19">
    <location>
        <position position="106"/>
    </location>
</feature>
<feature type="disulfide bond" evidence="20">
    <location>
        <begin position="161"/>
        <end position="325"/>
    </location>
</feature>
<dbReference type="GO" id="GO:0005576">
    <property type="term" value="C:extracellular region"/>
    <property type="evidence" value="ECO:0007669"/>
    <property type="project" value="UniProtKB-SubCell"/>
</dbReference>
<comment type="cofactor">
    <cofactor evidence="18 21">
        <name>Ca(2+)</name>
        <dbReference type="ChEBI" id="CHEBI:29108"/>
    </cofactor>
    <text evidence="18 21">Binds 2 calcium ions per subunit.</text>
</comment>
<evidence type="ECO:0000256" key="2">
    <source>
        <dbReference type="ARBA" id="ARBA00002322"/>
    </source>
</evidence>
<dbReference type="Proteomes" id="UP000316621">
    <property type="component" value="Chromosome 1"/>
</dbReference>
<evidence type="ECO:0000256" key="8">
    <source>
        <dbReference type="ARBA" id="ARBA00022723"/>
    </source>
</evidence>
<dbReference type="STRING" id="3469.A0A4Y7IH57"/>
<dbReference type="CDD" id="cd00693">
    <property type="entry name" value="secretory_peroxidase"/>
    <property type="match status" value="1"/>
</dbReference>
<dbReference type="InterPro" id="IPR000823">
    <property type="entry name" value="Peroxidase_pln"/>
</dbReference>
<keyword evidence="13 20" id="KW-1015">Disulfide bond</keyword>
<evidence type="ECO:0000259" key="23">
    <source>
        <dbReference type="PROSITE" id="PS50873"/>
    </source>
</evidence>
<accession>A0A4Y7IH57</accession>
<feature type="binding site" evidence="18">
    <location>
        <position position="118"/>
    </location>
    <ligand>
        <name>Ca(2+)</name>
        <dbReference type="ChEBI" id="CHEBI:29108"/>
        <label>1</label>
    </ligand>
</feature>
<dbReference type="PRINTS" id="PR00461">
    <property type="entry name" value="PLPEROXIDASE"/>
</dbReference>
<dbReference type="AlphaFoldDB" id="A0A4Y7IH57"/>
<evidence type="ECO:0000313" key="24">
    <source>
        <dbReference type="EMBL" id="RZC48214.1"/>
    </source>
</evidence>
<comment type="cofactor">
    <cofactor evidence="21">
        <name>heme b</name>
        <dbReference type="ChEBI" id="CHEBI:60344"/>
    </cofactor>
    <text evidence="21">Binds 1 heme b (iron(II)-protoporphyrin IX) group per subunit.</text>
</comment>
<dbReference type="PROSITE" id="PS50873">
    <property type="entry name" value="PEROXIDASE_4"/>
    <property type="match status" value="1"/>
</dbReference>
<feature type="binding site" evidence="18">
    <location>
        <position position="120"/>
    </location>
    <ligand>
        <name>Ca(2+)</name>
        <dbReference type="ChEBI" id="CHEBI:29108"/>
        <label>1</label>
    </ligand>
</feature>
<evidence type="ECO:0000256" key="4">
    <source>
        <dbReference type="ARBA" id="ARBA00012313"/>
    </source>
</evidence>
<feature type="binding site" evidence="18">
    <location>
        <position position="249"/>
    </location>
    <ligand>
        <name>Ca(2+)</name>
        <dbReference type="ChEBI" id="CHEBI:29108"/>
        <label>2</label>
    </ligand>
</feature>
<dbReference type="GO" id="GO:0006979">
    <property type="term" value="P:response to oxidative stress"/>
    <property type="evidence" value="ECO:0007669"/>
    <property type="project" value="UniProtKB-UniRule"/>
</dbReference>
<dbReference type="GO" id="GO:0140825">
    <property type="term" value="F:lactoperoxidase activity"/>
    <property type="evidence" value="ECO:0007669"/>
    <property type="project" value="UniProtKB-EC"/>
</dbReference>
<feature type="region of interest" description="Disordered" evidence="22">
    <location>
        <begin position="27"/>
        <end position="66"/>
    </location>
</feature>
<comment type="subcellular location">
    <subcellularLocation>
        <location evidence="3 21">Secreted</location>
    </subcellularLocation>
</comment>
<evidence type="ECO:0000256" key="10">
    <source>
        <dbReference type="ARBA" id="ARBA00022837"/>
    </source>
</evidence>
<dbReference type="FunFam" id="1.10.520.10:FF:000006">
    <property type="entry name" value="Peroxidase"/>
    <property type="match status" value="1"/>
</dbReference>
<dbReference type="OMA" id="GIIQQKV"/>
<feature type="binding site" evidence="18">
    <location>
        <position position="111"/>
    </location>
    <ligand>
        <name>Ca(2+)</name>
        <dbReference type="ChEBI" id="CHEBI:29108"/>
        <label>1</label>
    </ligand>
</feature>
<evidence type="ECO:0000256" key="5">
    <source>
        <dbReference type="ARBA" id="ARBA00022525"/>
    </source>
</evidence>
<feature type="chain" id="PRO_5021510116" description="Peroxidase" evidence="21">
    <location>
        <begin position="25"/>
        <end position="330"/>
    </location>
</feature>
<keyword evidence="8 18" id="KW-0479">Metal-binding</keyword>
<feature type="binding site" evidence="18">
    <location>
        <position position="257"/>
    </location>
    <ligand>
        <name>Ca(2+)</name>
        <dbReference type="ChEBI" id="CHEBI:29108"/>
        <label>2</label>
    </ligand>
</feature>
<dbReference type="GO" id="GO:0020037">
    <property type="term" value="F:heme binding"/>
    <property type="evidence" value="ECO:0007669"/>
    <property type="project" value="UniProtKB-UniRule"/>
</dbReference>
<dbReference type="Gene3D" id="1.10.520.10">
    <property type="match status" value="1"/>
</dbReference>
<dbReference type="Pfam" id="PF00141">
    <property type="entry name" value="peroxidase"/>
    <property type="match status" value="1"/>
</dbReference>
<evidence type="ECO:0000256" key="22">
    <source>
        <dbReference type="SAM" id="MobiDB-lite"/>
    </source>
</evidence>
<keyword evidence="5 21" id="KW-0964">Secreted</keyword>
<dbReference type="InterPro" id="IPR010255">
    <property type="entry name" value="Haem_peroxidase_sf"/>
</dbReference>
<feature type="signal peptide" evidence="21">
    <location>
        <begin position="1"/>
        <end position="24"/>
    </location>
</feature>
<keyword evidence="15 21" id="KW-0376">Hydrogen peroxide</keyword>
<dbReference type="GO" id="GO:0046872">
    <property type="term" value="F:metal ion binding"/>
    <property type="evidence" value="ECO:0007669"/>
    <property type="project" value="UniProtKB-UniRule"/>
</dbReference>
<evidence type="ECO:0000256" key="3">
    <source>
        <dbReference type="ARBA" id="ARBA00004613"/>
    </source>
</evidence>
<keyword evidence="14" id="KW-0325">Glycoprotein</keyword>
<dbReference type="PROSITE" id="PS00436">
    <property type="entry name" value="PEROXIDASE_2"/>
    <property type="match status" value="1"/>
</dbReference>
<keyword evidence="10 18" id="KW-0106">Calcium</keyword>
<evidence type="ECO:0000256" key="16">
    <source>
        <dbReference type="PIRSR" id="PIRSR600823-1"/>
    </source>
</evidence>
<dbReference type="InterPro" id="IPR033905">
    <property type="entry name" value="Secretory_peroxidase"/>
</dbReference>
<keyword evidence="11 21" id="KW-0560">Oxidoreductase</keyword>
<organism evidence="24 25">
    <name type="scientific">Papaver somniferum</name>
    <name type="common">Opium poppy</name>
    <dbReference type="NCBI Taxonomy" id="3469"/>
    <lineage>
        <taxon>Eukaryota</taxon>
        <taxon>Viridiplantae</taxon>
        <taxon>Streptophyta</taxon>
        <taxon>Embryophyta</taxon>
        <taxon>Tracheophyta</taxon>
        <taxon>Spermatophyta</taxon>
        <taxon>Magnoliopsida</taxon>
        <taxon>Ranunculales</taxon>
        <taxon>Papaveraceae</taxon>
        <taxon>Papaveroideae</taxon>
        <taxon>Papaver</taxon>
    </lineage>
</organism>
<evidence type="ECO:0000256" key="17">
    <source>
        <dbReference type="PIRSR" id="PIRSR600823-2"/>
    </source>
</evidence>
<feature type="binding site" evidence="17">
    <location>
        <position position="202"/>
    </location>
    <ligand>
        <name>substrate</name>
    </ligand>
</feature>
<evidence type="ECO:0000256" key="6">
    <source>
        <dbReference type="ARBA" id="ARBA00022559"/>
    </source>
</evidence>
<feature type="disulfide bond" evidence="20">
    <location>
        <begin position="112"/>
        <end position="117"/>
    </location>
</feature>
<evidence type="ECO:0000256" key="9">
    <source>
        <dbReference type="ARBA" id="ARBA00022729"/>
    </source>
</evidence>
<name>A0A4Y7IH57_PAPSO</name>
<protein>
    <recommendedName>
        <fullName evidence="4 21">Peroxidase</fullName>
        <ecNumber evidence="4 21">1.11.1.7</ecNumber>
    </recommendedName>
</protein>
<evidence type="ECO:0000256" key="18">
    <source>
        <dbReference type="PIRSR" id="PIRSR600823-3"/>
    </source>
</evidence>
<evidence type="ECO:0000313" key="25">
    <source>
        <dbReference type="Proteomes" id="UP000316621"/>
    </source>
</evidence>
<dbReference type="PANTHER" id="PTHR31235">
    <property type="entry name" value="PEROXIDASE 25-RELATED"/>
    <property type="match status" value="1"/>
</dbReference>
<evidence type="ECO:0000256" key="7">
    <source>
        <dbReference type="ARBA" id="ARBA00022617"/>
    </source>
</evidence>
<evidence type="ECO:0000256" key="1">
    <source>
        <dbReference type="ARBA" id="ARBA00000189"/>
    </source>
</evidence>
<evidence type="ECO:0000256" key="11">
    <source>
        <dbReference type="ARBA" id="ARBA00023002"/>
    </source>
</evidence>
<keyword evidence="7 21" id="KW-0349">Heme</keyword>